<name>A0A9P6PLT4_9FUNG</name>
<dbReference type="OrthoDB" id="2449539at2759"/>
<reference evidence="4" key="1">
    <citation type="journal article" date="2020" name="Fungal Divers.">
        <title>Resolving the Mortierellaceae phylogeny through synthesis of multi-gene phylogenetics and phylogenomics.</title>
        <authorList>
            <person name="Vandepol N."/>
            <person name="Liber J."/>
            <person name="Desiro A."/>
            <person name="Na H."/>
            <person name="Kennedy M."/>
            <person name="Barry K."/>
            <person name="Grigoriev I.V."/>
            <person name="Miller A.N."/>
            <person name="O'Donnell K."/>
            <person name="Stajich J.E."/>
            <person name="Bonito G."/>
        </authorList>
    </citation>
    <scope>NUCLEOTIDE SEQUENCE</scope>
    <source>
        <strain evidence="4">BC1065</strain>
    </source>
</reference>
<dbReference type="PROSITE" id="PS50142">
    <property type="entry name" value="RNASE_3_2"/>
    <property type="match status" value="1"/>
</dbReference>
<dbReference type="InterPro" id="IPR036389">
    <property type="entry name" value="RNase_III_sf"/>
</dbReference>
<dbReference type="Gene3D" id="1.10.1520.10">
    <property type="entry name" value="Ribonuclease III domain"/>
    <property type="match status" value="1"/>
</dbReference>
<dbReference type="EMBL" id="JAAAJB010001511">
    <property type="protein sequence ID" value="KAG0247844.1"/>
    <property type="molecule type" value="Genomic_DNA"/>
</dbReference>
<feature type="non-terminal residue" evidence="4">
    <location>
        <position position="391"/>
    </location>
</feature>
<dbReference type="SUPFAM" id="SSF69065">
    <property type="entry name" value="RNase III domain-like"/>
    <property type="match status" value="1"/>
</dbReference>
<dbReference type="PANTHER" id="PTHR14950:SF37">
    <property type="entry name" value="ENDORIBONUCLEASE DICER"/>
    <property type="match status" value="1"/>
</dbReference>
<gene>
    <name evidence="4" type="primary">DCR-2_2</name>
    <name evidence="4" type="ORF">DFQ27_001533</name>
</gene>
<accession>A0A9P6PLT4</accession>
<feature type="compositionally biased region" description="Basic and acidic residues" evidence="2">
    <location>
        <begin position="1"/>
        <end position="21"/>
    </location>
</feature>
<evidence type="ECO:0000256" key="1">
    <source>
        <dbReference type="ARBA" id="ARBA00022801"/>
    </source>
</evidence>
<proteinExistence type="predicted"/>
<evidence type="ECO:0000313" key="4">
    <source>
        <dbReference type="EMBL" id="KAG0247844.1"/>
    </source>
</evidence>
<dbReference type="Proteomes" id="UP000807716">
    <property type="component" value="Unassembled WGS sequence"/>
</dbReference>
<organism evidence="4 5">
    <name type="scientific">Actinomortierella ambigua</name>
    <dbReference type="NCBI Taxonomy" id="1343610"/>
    <lineage>
        <taxon>Eukaryota</taxon>
        <taxon>Fungi</taxon>
        <taxon>Fungi incertae sedis</taxon>
        <taxon>Mucoromycota</taxon>
        <taxon>Mortierellomycotina</taxon>
        <taxon>Mortierellomycetes</taxon>
        <taxon>Mortierellales</taxon>
        <taxon>Mortierellaceae</taxon>
        <taxon>Actinomortierella</taxon>
    </lineage>
</organism>
<dbReference type="PANTHER" id="PTHR14950">
    <property type="entry name" value="DICER-RELATED"/>
    <property type="match status" value="1"/>
</dbReference>
<dbReference type="CDD" id="cd00593">
    <property type="entry name" value="RIBOc"/>
    <property type="match status" value="1"/>
</dbReference>
<protein>
    <submittedName>
        <fullName evidence="4">Dicer-2, isoform A</fullName>
    </submittedName>
</protein>
<comment type="caution">
    <text evidence="4">The sequence shown here is derived from an EMBL/GenBank/DDBJ whole genome shotgun (WGS) entry which is preliminary data.</text>
</comment>
<evidence type="ECO:0000256" key="2">
    <source>
        <dbReference type="SAM" id="MobiDB-lite"/>
    </source>
</evidence>
<dbReference type="PROSITE" id="PS00517">
    <property type="entry name" value="RNASE_3_1"/>
    <property type="match status" value="1"/>
</dbReference>
<dbReference type="AlphaFoldDB" id="A0A9P6PLT4"/>
<evidence type="ECO:0000259" key="3">
    <source>
        <dbReference type="PROSITE" id="PS50142"/>
    </source>
</evidence>
<keyword evidence="1" id="KW-0378">Hydrolase</keyword>
<dbReference type="InterPro" id="IPR000999">
    <property type="entry name" value="RNase_III_dom"/>
</dbReference>
<feature type="region of interest" description="Disordered" evidence="2">
    <location>
        <begin position="68"/>
        <end position="98"/>
    </location>
</feature>
<feature type="domain" description="RNase III" evidence="3">
    <location>
        <begin position="200"/>
        <end position="383"/>
    </location>
</feature>
<feature type="region of interest" description="Disordered" evidence="2">
    <location>
        <begin position="1"/>
        <end position="23"/>
    </location>
</feature>
<dbReference type="Pfam" id="PF00636">
    <property type="entry name" value="Ribonuclease_3"/>
    <property type="match status" value="1"/>
</dbReference>
<evidence type="ECO:0000313" key="5">
    <source>
        <dbReference type="Proteomes" id="UP000807716"/>
    </source>
</evidence>
<sequence length="391" mass="44421">MFRFSAKDIKKPKQLDREKGRQQVGHGMWEVLTSTDLYIRHPLLAVADLDAERMRRRDELSSSYITTAAPLSQQQQQQATGPSVPLAPKLTRRQREESGKALREALGDAFIAGGVERAMERARLESLYEVADGVHVWGDFIQVWNRWITSIRQDALSALPPTEALKQVGHREEIEGWLREQVPLLMSEATLASNLAEADLVHVELALGYQFRERRYLVGVLNAGTKSISRFMFERLEWLGDAIIELLASEHWFNQPPTTTSATMSDMKTLTVCNQFLGLLTVFLGCSRYVSGGGWKALCDALSWFLDLSDVEPAERARYAVLPRLMDRLGRIPFEDLVCYLRRRADVERAHRDWTPFWLVVPIPKKGGDFFEALFGAIYQDAGFDYAVVSQ</sequence>
<dbReference type="GO" id="GO:0006396">
    <property type="term" value="P:RNA processing"/>
    <property type="evidence" value="ECO:0007669"/>
    <property type="project" value="InterPro"/>
</dbReference>
<dbReference type="GO" id="GO:0004525">
    <property type="term" value="F:ribonuclease III activity"/>
    <property type="evidence" value="ECO:0007669"/>
    <property type="project" value="InterPro"/>
</dbReference>
<keyword evidence="5" id="KW-1185">Reference proteome</keyword>